<dbReference type="InterPro" id="IPR028946">
    <property type="entry name" value="Ntox44"/>
</dbReference>
<name>A0ABZ2E098_RAOOR</name>
<organism evidence="3 4">
    <name type="scientific">Raoultella ornithinolytica</name>
    <name type="common">Klebsiella ornithinolytica</name>
    <dbReference type="NCBI Taxonomy" id="54291"/>
    <lineage>
        <taxon>Bacteria</taxon>
        <taxon>Pseudomonadati</taxon>
        <taxon>Pseudomonadota</taxon>
        <taxon>Gammaproteobacteria</taxon>
        <taxon>Enterobacterales</taxon>
        <taxon>Enterobacteriaceae</taxon>
        <taxon>Klebsiella/Raoultella group</taxon>
        <taxon>Raoultella</taxon>
    </lineage>
</organism>
<evidence type="ECO:0000313" key="4">
    <source>
        <dbReference type="Proteomes" id="UP001350972"/>
    </source>
</evidence>
<feature type="region of interest" description="Disordered" evidence="1">
    <location>
        <begin position="1"/>
        <end position="23"/>
    </location>
</feature>
<protein>
    <submittedName>
        <fullName evidence="3">Polymorphic toxin type 44 domain-containing protein</fullName>
    </submittedName>
</protein>
<keyword evidence="4" id="KW-1185">Reference proteome</keyword>
<dbReference type="Pfam" id="PF15607">
    <property type="entry name" value="Ntox44"/>
    <property type="match status" value="1"/>
</dbReference>
<evidence type="ECO:0000259" key="2">
    <source>
        <dbReference type="Pfam" id="PF15607"/>
    </source>
</evidence>
<dbReference type="EMBL" id="CP145163">
    <property type="protein sequence ID" value="WWC12027.1"/>
    <property type="molecule type" value="Genomic_DNA"/>
</dbReference>
<feature type="compositionally biased region" description="Basic and acidic residues" evidence="1">
    <location>
        <begin position="1"/>
        <end position="19"/>
    </location>
</feature>
<gene>
    <name evidence="3" type="ORF">LM286_01290</name>
</gene>
<dbReference type="RefSeq" id="WP_227499832.1">
    <property type="nucleotide sequence ID" value="NZ_CP138913.1"/>
</dbReference>
<feature type="domain" description="Bacterial toxin 44" evidence="2">
    <location>
        <begin position="74"/>
        <end position="146"/>
    </location>
</feature>
<sequence>MFKKAGEKKDHPGQDKIPHSGECMASVPIPGPGSIVIAGNMREARRQGMSRNMATPSTYYWFYQKVRNGGPWDYKKFDPYFAAFGNFNFGATGTAAGIPANILLMGAGWAQGRAGTSKPEWGKWYEKPPYGDTPTDQRNIREGIDYAIQNGY</sequence>
<evidence type="ECO:0000256" key="1">
    <source>
        <dbReference type="SAM" id="MobiDB-lite"/>
    </source>
</evidence>
<dbReference type="Proteomes" id="UP001350972">
    <property type="component" value="Chromosome"/>
</dbReference>
<proteinExistence type="predicted"/>
<accession>A0ABZ2E098</accession>
<reference evidence="3 4" key="1">
    <citation type="submission" date="2024-02" db="EMBL/GenBank/DDBJ databases">
        <title>Tn5403 promotes plasmid rearrangements and degradation of the Klebsiella pneumoniae carbapenemase (KPC) transposon Tn4401.</title>
        <authorList>
            <person name="Sheppard A.E."/>
            <person name="Barry K.E."/>
            <person name="Parikh H.I."/>
            <person name="Vegesana K."/>
            <person name="Sebra R."/>
            <person name="George S."/>
            <person name="Sanderson N.D."/>
            <person name="Stoesser N."/>
            <person name="Eyre D.W."/>
            <person name="Crook D.W."/>
            <person name="Walker A.S."/>
            <person name="Mathers A.J."/>
        </authorList>
    </citation>
    <scope>NUCLEOTIDE SEQUENCE [LARGE SCALE GENOMIC DNA]</scope>
    <source>
        <strain evidence="3 4">CAV1921</strain>
    </source>
</reference>
<evidence type="ECO:0000313" key="3">
    <source>
        <dbReference type="EMBL" id="WWC12027.1"/>
    </source>
</evidence>